<evidence type="ECO:0000256" key="8">
    <source>
        <dbReference type="SAM" id="Phobius"/>
    </source>
</evidence>
<keyword evidence="3" id="KW-1003">Cell membrane</keyword>
<evidence type="ECO:0000256" key="2">
    <source>
        <dbReference type="ARBA" id="ARBA00005811"/>
    </source>
</evidence>
<dbReference type="InterPro" id="IPR003400">
    <property type="entry name" value="ExbD"/>
</dbReference>
<dbReference type="STRING" id="762983.HMPREF9444_01655"/>
<keyword evidence="4 7" id="KW-0812">Transmembrane</keyword>
<dbReference type="EMBL" id="AEVO01000111">
    <property type="protein sequence ID" value="EFY06564.1"/>
    <property type="molecule type" value="Genomic_DNA"/>
</dbReference>
<dbReference type="GO" id="GO:0022857">
    <property type="term" value="F:transmembrane transporter activity"/>
    <property type="evidence" value="ECO:0007669"/>
    <property type="project" value="InterPro"/>
</dbReference>
<keyword evidence="7" id="KW-0653">Protein transport</keyword>
<comment type="caution">
    <text evidence="9">The sequence shown here is derived from an EMBL/GenBank/DDBJ whole genome shotgun (WGS) entry which is preliminary data.</text>
</comment>
<keyword evidence="5 8" id="KW-1133">Transmembrane helix</keyword>
<evidence type="ECO:0000256" key="4">
    <source>
        <dbReference type="ARBA" id="ARBA00022692"/>
    </source>
</evidence>
<evidence type="ECO:0000313" key="10">
    <source>
        <dbReference type="Proteomes" id="UP000018458"/>
    </source>
</evidence>
<evidence type="ECO:0000256" key="5">
    <source>
        <dbReference type="ARBA" id="ARBA00022989"/>
    </source>
</evidence>
<dbReference type="Pfam" id="PF02472">
    <property type="entry name" value="ExbD"/>
    <property type="match status" value="1"/>
</dbReference>
<dbReference type="Proteomes" id="UP000018458">
    <property type="component" value="Unassembled WGS sequence"/>
</dbReference>
<dbReference type="PANTHER" id="PTHR30558">
    <property type="entry name" value="EXBD MEMBRANE COMPONENT OF PMF-DRIVEN MACROMOLECULE IMPORT SYSTEM"/>
    <property type="match status" value="1"/>
</dbReference>
<comment type="similarity">
    <text evidence="2 7">Belongs to the ExbD/TolR family.</text>
</comment>
<sequence length="130" mass="14601">MQDFDDDDLHVDLTSLIDVIFMLVIFFIMTMSFTLPEIELNVPTSTTAEENDAASNSFSVKIDSTGAFFIDQKKLTIDELQKVIEQEKPQSITLYLDPDSPAQSFIDVSDLARTYTSGKLLVKALKRDAK</sequence>
<dbReference type="OrthoDB" id="9793581at2"/>
<keyword evidence="7" id="KW-0813">Transport</keyword>
<dbReference type="HOGENOM" id="CLU_085305_3_0_6"/>
<dbReference type="eggNOG" id="COG0848">
    <property type="taxonomic scope" value="Bacteria"/>
</dbReference>
<dbReference type="GO" id="GO:0015031">
    <property type="term" value="P:protein transport"/>
    <property type="evidence" value="ECO:0007669"/>
    <property type="project" value="UniProtKB-KW"/>
</dbReference>
<evidence type="ECO:0000256" key="1">
    <source>
        <dbReference type="ARBA" id="ARBA00004162"/>
    </source>
</evidence>
<dbReference type="AlphaFoldDB" id="E8LLQ7"/>
<name>E8LLQ7_SUCHY</name>
<keyword evidence="10" id="KW-1185">Reference proteome</keyword>
<feature type="transmembrane region" description="Helical" evidence="8">
    <location>
        <begin position="15"/>
        <end position="35"/>
    </location>
</feature>
<dbReference type="PANTHER" id="PTHR30558:SF3">
    <property type="entry name" value="BIOPOLYMER TRANSPORT PROTEIN EXBD-RELATED"/>
    <property type="match status" value="1"/>
</dbReference>
<proteinExistence type="inferred from homology"/>
<comment type="subcellular location">
    <subcellularLocation>
        <location evidence="1">Cell membrane</location>
        <topology evidence="1">Single-pass membrane protein</topology>
    </subcellularLocation>
    <subcellularLocation>
        <location evidence="7">Cell membrane</location>
        <topology evidence="7">Single-pass type II membrane protein</topology>
    </subcellularLocation>
</comment>
<reference evidence="9 10" key="1">
    <citation type="submission" date="2011-01" db="EMBL/GenBank/DDBJ databases">
        <authorList>
            <person name="Weinstock G."/>
            <person name="Sodergren E."/>
            <person name="Clifton S."/>
            <person name="Fulton L."/>
            <person name="Fulton B."/>
            <person name="Courtney L."/>
            <person name="Fronick C."/>
            <person name="Harrison M."/>
            <person name="Strong C."/>
            <person name="Farmer C."/>
            <person name="Delahaunty K."/>
            <person name="Markovic C."/>
            <person name="Hall O."/>
            <person name="Minx P."/>
            <person name="Tomlinson C."/>
            <person name="Mitreva M."/>
            <person name="Hou S."/>
            <person name="Chen J."/>
            <person name="Wollam A."/>
            <person name="Pepin K.H."/>
            <person name="Johnson M."/>
            <person name="Bhonagiri V."/>
            <person name="Zhang X."/>
            <person name="Suruliraj S."/>
            <person name="Warren W."/>
            <person name="Chinwalla A."/>
            <person name="Mardis E.R."/>
            <person name="Wilson R.K."/>
        </authorList>
    </citation>
    <scope>NUCLEOTIDE SEQUENCE [LARGE SCALE GENOMIC DNA]</scope>
    <source>
        <strain evidence="10">DSM 22608 / JCM 16073 / KCTC 15190 / YIT 12066</strain>
    </source>
</reference>
<evidence type="ECO:0000256" key="7">
    <source>
        <dbReference type="RuleBase" id="RU003879"/>
    </source>
</evidence>
<dbReference type="RefSeq" id="WP_009143826.1">
    <property type="nucleotide sequence ID" value="NZ_GL831043.1"/>
</dbReference>
<organism evidence="9 10">
    <name type="scientific">Succinatimonas hippei (strain DSM 22608 / JCM 16073 / KCTC 15190 / YIT 12066)</name>
    <dbReference type="NCBI Taxonomy" id="762983"/>
    <lineage>
        <taxon>Bacteria</taxon>
        <taxon>Pseudomonadati</taxon>
        <taxon>Pseudomonadota</taxon>
        <taxon>Gammaproteobacteria</taxon>
        <taxon>Aeromonadales</taxon>
        <taxon>Succinivibrionaceae</taxon>
        <taxon>Succinatimonas</taxon>
    </lineage>
</organism>
<gene>
    <name evidence="9" type="ORF">HMPREF9444_01655</name>
</gene>
<evidence type="ECO:0000256" key="6">
    <source>
        <dbReference type="ARBA" id="ARBA00023136"/>
    </source>
</evidence>
<evidence type="ECO:0000313" key="9">
    <source>
        <dbReference type="EMBL" id="EFY06564.1"/>
    </source>
</evidence>
<accession>E8LLQ7</accession>
<evidence type="ECO:0000256" key="3">
    <source>
        <dbReference type="ARBA" id="ARBA00022475"/>
    </source>
</evidence>
<keyword evidence="6 8" id="KW-0472">Membrane</keyword>
<dbReference type="GO" id="GO:0005886">
    <property type="term" value="C:plasma membrane"/>
    <property type="evidence" value="ECO:0007669"/>
    <property type="project" value="UniProtKB-SubCell"/>
</dbReference>
<protein>
    <submittedName>
        <fullName evidence="9">Transport energizing protein, ExbD/TolR family</fullName>
    </submittedName>
</protein>